<dbReference type="OrthoDB" id="9815750at2"/>
<dbReference type="GO" id="GO:0000155">
    <property type="term" value="F:phosphorelay sensor kinase activity"/>
    <property type="evidence" value="ECO:0007669"/>
    <property type="project" value="InterPro"/>
</dbReference>
<dbReference type="SMART" id="SM00387">
    <property type="entry name" value="HATPase_c"/>
    <property type="match status" value="1"/>
</dbReference>
<comment type="catalytic activity">
    <reaction evidence="1">
        <text>ATP + protein L-histidine = ADP + protein N-phospho-L-histidine.</text>
        <dbReference type="EC" id="2.7.13.3"/>
    </reaction>
</comment>
<feature type="transmembrane region" description="Helical" evidence="4">
    <location>
        <begin position="86"/>
        <end position="106"/>
    </location>
</feature>
<reference evidence="6 7" key="1">
    <citation type="submission" date="2019-08" db="EMBL/GenBank/DDBJ databases">
        <title>Luteimonas viscosus sp. nov., isolated from soil of a sunflower field.</title>
        <authorList>
            <person name="Jianli Z."/>
            <person name="Ying Z."/>
        </authorList>
    </citation>
    <scope>NUCLEOTIDE SEQUENCE [LARGE SCALE GENOMIC DNA]</scope>
    <source>
        <strain evidence="6 7">XBU10</strain>
    </source>
</reference>
<dbReference type="EMBL" id="VTFT01000003">
    <property type="protein sequence ID" value="TYT23033.1"/>
    <property type="molecule type" value="Genomic_DNA"/>
</dbReference>
<evidence type="ECO:0000256" key="4">
    <source>
        <dbReference type="SAM" id="Phobius"/>
    </source>
</evidence>
<evidence type="ECO:0000259" key="5">
    <source>
        <dbReference type="PROSITE" id="PS50109"/>
    </source>
</evidence>
<dbReference type="SUPFAM" id="SSF55874">
    <property type="entry name" value="ATPase domain of HSP90 chaperone/DNA topoisomerase II/histidine kinase"/>
    <property type="match status" value="1"/>
</dbReference>
<feature type="transmembrane region" description="Helical" evidence="4">
    <location>
        <begin position="138"/>
        <end position="156"/>
    </location>
</feature>
<dbReference type="EC" id="2.7.13.3" evidence="2"/>
<evidence type="ECO:0000313" key="7">
    <source>
        <dbReference type="Proteomes" id="UP000324973"/>
    </source>
</evidence>
<dbReference type="Gene3D" id="1.10.287.130">
    <property type="match status" value="1"/>
</dbReference>
<protein>
    <recommendedName>
        <fullName evidence="2">histidine kinase</fullName>
        <ecNumber evidence="2">2.7.13.3</ecNumber>
    </recommendedName>
</protein>
<keyword evidence="3" id="KW-0597">Phosphoprotein</keyword>
<keyword evidence="4" id="KW-1133">Transmembrane helix</keyword>
<dbReference type="InterPro" id="IPR003661">
    <property type="entry name" value="HisK_dim/P_dom"/>
</dbReference>
<evidence type="ECO:0000256" key="2">
    <source>
        <dbReference type="ARBA" id="ARBA00012438"/>
    </source>
</evidence>
<name>A0A5D4XGE0_9GAMM</name>
<dbReference type="CDD" id="cd00082">
    <property type="entry name" value="HisKA"/>
    <property type="match status" value="1"/>
</dbReference>
<dbReference type="Pfam" id="PF00512">
    <property type="entry name" value="HisKA"/>
    <property type="match status" value="1"/>
</dbReference>
<feature type="transmembrane region" description="Helical" evidence="4">
    <location>
        <begin position="113"/>
        <end position="132"/>
    </location>
</feature>
<dbReference type="InterPro" id="IPR004358">
    <property type="entry name" value="Sig_transdc_His_kin-like_C"/>
</dbReference>
<dbReference type="Gene3D" id="3.30.450.20">
    <property type="entry name" value="PAS domain"/>
    <property type="match status" value="1"/>
</dbReference>
<comment type="caution">
    <text evidence="6">The sequence shown here is derived from an EMBL/GenBank/DDBJ whole genome shotgun (WGS) entry which is preliminary data.</text>
</comment>
<dbReference type="InterPro" id="IPR036890">
    <property type="entry name" value="HATPase_C_sf"/>
</dbReference>
<dbReference type="Gene3D" id="3.30.565.10">
    <property type="entry name" value="Histidine kinase-like ATPase, C-terminal domain"/>
    <property type="match status" value="1"/>
</dbReference>
<dbReference type="PRINTS" id="PR00344">
    <property type="entry name" value="BCTRLSENSOR"/>
</dbReference>
<feature type="domain" description="Histidine kinase" evidence="5">
    <location>
        <begin position="359"/>
        <end position="569"/>
    </location>
</feature>
<dbReference type="PANTHER" id="PTHR43065:SF52">
    <property type="entry name" value="SENSOR PROTEIN KINASE PILS"/>
    <property type="match status" value="1"/>
</dbReference>
<gene>
    <name evidence="6" type="ORF">FZO89_17455</name>
</gene>
<evidence type="ECO:0000256" key="3">
    <source>
        <dbReference type="ARBA" id="ARBA00022553"/>
    </source>
</evidence>
<proteinExistence type="predicted"/>
<dbReference type="InterPro" id="IPR003594">
    <property type="entry name" value="HATPase_dom"/>
</dbReference>
<dbReference type="InterPro" id="IPR005467">
    <property type="entry name" value="His_kinase_dom"/>
</dbReference>
<sequence>MRRPRAKSALRGGLQRPGADPCLYSGPLHRADVPLAAPDADHPAHSQSLRRELYLFALYRVLESALLALVVFSPAGALIGTMHLPALAQGVAVAYLVLSLGLLMHARRLPGGFVPHVVAGISIDIVVVLLATHAMPGAGPGIALMLVFNIAAASLFLSMRWSMAFATAASLALGGEYIWDRVEQVHAYRPLAEVLMFSVGYFAVAALMHHLGRQVRTTQLLADQRGAEAANLAEINELIIRRMRTGVMLVDGGGRVRMANEAAQLLLRDEEDRDDHGMHGKELAKVAPELAMRLAQWLQDGQQNEMPMACGTGQTDVLPRFARLLATSDSTLVFLDDTSLLSRRAESLTLAAMGRFSASLAHEIRNPLAAISYATQLLEESHDLSTSDRRLLQIIHQQCLRTNGIVESVLGLARRERAKPERIDLVNFARHFIEEYRLIVPEDNAQIRVTGDLARLPVMFDPRHLQQIVTALVNNAVRYGHLPGEKPRIALHLEEEDRTPRISILDRGPGIPEAVASQLFRPFFTTSENGTGLGLYIAHELCRANEAELEYVSVPGGGACFRVTLPPQHALLRT</sequence>
<dbReference type="Proteomes" id="UP000324973">
    <property type="component" value="Unassembled WGS sequence"/>
</dbReference>
<evidence type="ECO:0000256" key="1">
    <source>
        <dbReference type="ARBA" id="ARBA00000085"/>
    </source>
</evidence>
<accession>A0A5D4XGE0</accession>
<dbReference type="InterPro" id="IPR036097">
    <property type="entry name" value="HisK_dim/P_sf"/>
</dbReference>
<dbReference type="SUPFAM" id="SSF47384">
    <property type="entry name" value="Homodimeric domain of signal transducing histidine kinase"/>
    <property type="match status" value="1"/>
</dbReference>
<keyword evidence="4" id="KW-0812">Transmembrane</keyword>
<dbReference type="PROSITE" id="PS50109">
    <property type="entry name" value="HIS_KIN"/>
    <property type="match status" value="1"/>
</dbReference>
<dbReference type="AlphaFoldDB" id="A0A5D4XGE0"/>
<dbReference type="Pfam" id="PF25323">
    <property type="entry name" value="6TM_PilS"/>
    <property type="match status" value="1"/>
</dbReference>
<feature type="transmembrane region" description="Helical" evidence="4">
    <location>
        <begin position="57"/>
        <end position="80"/>
    </location>
</feature>
<feature type="transmembrane region" description="Helical" evidence="4">
    <location>
        <begin position="191"/>
        <end position="211"/>
    </location>
</feature>
<dbReference type="PANTHER" id="PTHR43065">
    <property type="entry name" value="SENSOR HISTIDINE KINASE"/>
    <property type="match status" value="1"/>
</dbReference>
<dbReference type="SMART" id="SM00388">
    <property type="entry name" value="HisKA"/>
    <property type="match status" value="1"/>
</dbReference>
<dbReference type="Pfam" id="PF02518">
    <property type="entry name" value="HATPase_c"/>
    <property type="match status" value="1"/>
</dbReference>
<keyword evidence="7" id="KW-1185">Reference proteome</keyword>
<organism evidence="6 7">
    <name type="scientific">Luteimonas viscosa</name>
    <dbReference type="NCBI Taxonomy" id="1132694"/>
    <lineage>
        <taxon>Bacteria</taxon>
        <taxon>Pseudomonadati</taxon>
        <taxon>Pseudomonadota</taxon>
        <taxon>Gammaproteobacteria</taxon>
        <taxon>Lysobacterales</taxon>
        <taxon>Lysobacteraceae</taxon>
        <taxon>Luteimonas</taxon>
    </lineage>
</organism>
<evidence type="ECO:0000313" key="6">
    <source>
        <dbReference type="EMBL" id="TYT23033.1"/>
    </source>
</evidence>
<keyword evidence="4" id="KW-0472">Membrane</keyword>